<evidence type="ECO:0000313" key="1">
    <source>
        <dbReference type="EMBL" id="KAL1276193.1"/>
    </source>
</evidence>
<accession>A0ABR3NGT3</accession>
<sequence length="204" mass="22688">MTSWILLSSRSSTVNTQIAQLPETEVVPVAALGCLESPVEGGGGVVSRPQPVPSVLVTTVSHHPANPRHATPVHHHQSTNHPHLCQQSPLPIYTYLCHSLTGWNWQVTWTLLRGSFPCCFSCAPLWIYSVNLWIQTPSVKGSDFCYVGIAVNWNSPVELYSRKLSTRRTTYQSHLFEVFCFHNKAHQVIPAFSRLCVTVTGTIL</sequence>
<dbReference type="Proteomes" id="UP001558613">
    <property type="component" value="Unassembled WGS sequence"/>
</dbReference>
<comment type="caution">
    <text evidence="1">The sequence shown here is derived from an EMBL/GenBank/DDBJ whole genome shotgun (WGS) entry which is preliminary data.</text>
</comment>
<evidence type="ECO:0000313" key="2">
    <source>
        <dbReference type="Proteomes" id="UP001558613"/>
    </source>
</evidence>
<proteinExistence type="predicted"/>
<keyword evidence="2" id="KW-1185">Reference proteome</keyword>
<reference evidence="1 2" key="1">
    <citation type="submission" date="2023-09" db="EMBL/GenBank/DDBJ databases">
        <authorList>
            <person name="Wang M."/>
        </authorList>
    </citation>
    <scope>NUCLEOTIDE SEQUENCE [LARGE SCALE GENOMIC DNA]</scope>
    <source>
        <strain evidence="1">GT-2023</strain>
        <tissue evidence="1">Liver</tissue>
    </source>
</reference>
<name>A0ABR3NGT3_9TELE</name>
<organism evidence="1 2">
    <name type="scientific">Cirrhinus molitorella</name>
    <name type="common">mud carp</name>
    <dbReference type="NCBI Taxonomy" id="172907"/>
    <lineage>
        <taxon>Eukaryota</taxon>
        <taxon>Metazoa</taxon>
        <taxon>Chordata</taxon>
        <taxon>Craniata</taxon>
        <taxon>Vertebrata</taxon>
        <taxon>Euteleostomi</taxon>
        <taxon>Actinopterygii</taxon>
        <taxon>Neopterygii</taxon>
        <taxon>Teleostei</taxon>
        <taxon>Ostariophysi</taxon>
        <taxon>Cypriniformes</taxon>
        <taxon>Cyprinidae</taxon>
        <taxon>Labeoninae</taxon>
        <taxon>Labeonini</taxon>
        <taxon>Cirrhinus</taxon>
    </lineage>
</organism>
<gene>
    <name evidence="1" type="ORF">QQF64_035816</name>
</gene>
<protein>
    <submittedName>
        <fullName evidence="1">Uncharacterized protein</fullName>
    </submittedName>
</protein>
<dbReference type="EMBL" id="JAYMGO010000004">
    <property type="protein sequence ID" value="KAL1276193.1"/>
    <property type="molecule type" value="Genomic_DNA"/>
</dbReference>